<dbReference type="InterPro" id="IPR013702">
    <property type="entry name" value="FIST_domain_N"/>
</dbReference>
<dbReference type="SMART" id="SM01204">
    <property type="entry name" value="FIST_C"/>
    <property type="match status" value="1"/>
</dbReference>
<protein>
    <submittedName>
        <fullName evidence="4">Histidine kinase</fullName>
    </submittedName>
</protein>
<keyword evidence="4" id="KW-0418">Kinase</keyword>
<keyword evidence="4" id="KW-0808">Transferase</keyword>
<dbReference type="InterPro" id="IPR004089">
    <property type="entry name" value="MCPsignal_dom"/>
</dbReference>
<evidence type="ECO:0000313" key="4">
    <source>
        <dbReference type="EMBL" id="MSU08751.1"/>
    </source>
</evidence>
<evidence type="ECO:0000256" key="1">
    <source>
        <dbReference type="ARBA" id="ARBA00023224"/>
    </source>
</evidence>
<dbReference type="GeneID" id="96780158"/>
<dbReference type="RefSeq" id="WP_154406912.1">
    <property type="nucleotide sequence ID" value="NZ_VUNR01000011.1"/>
</dbReference>
<dbReference type="GO" id="GO:0016020">
    <property type="term" value="C:membrane"/>
    <property type="evidence" value="ECO:0007669"/>
    <property type="project" value="InterPro"/>
</dbReference>
<accession>A0A6I2UHW5</accession>
<evidence type="ECO:0000259" key="3">
    <source>
        <dbReference type="PROSITE" id="PS50111"/>
    </source>
</evidence>
<dbReference type="InterPro" id="IPR019494">
    <property type="entry name" value="FIST_C"/>
</dbReference>
<dbReference type="GO" id="GO:0016301">
    <property type="term" value="F:kinase activity"/>
    <property type="evidence" value="ECO:0007669"/>
    <property type="project" value="UniProtKB-KW"/>
</dbReference>
<dbReference type="PANTHER" id="PTHR32089">
    <property type="entry name" value="METHYL-ACCEPTING CHEMOTAXIS PROTEIN MCPB"/>
    <property type="match status" value="1"/>
</dbReference>
<dbReference type="Pfam" id="PF00015">
    <property type="entry name" value="MCPsignal"/>
    <property type="match status" value="1"/>
</dbReference>
<proteinExistence type="predicted"/>
<dbReference type="Gene3D" id="1.10.287.950">
    <property type="entry name" value="Methyl-accepting chemotaxis protein"/>
    <property type="match status" value="1"/>
</dbReference>
<keyword evidence="1 2" id="KW-0807">Transducer</keyword>
<dbReference type="GO" id="GO:0007165">
    <property type="term" value="P:signal transduction"/>
    <property type="evidence" value="ECO:0007669"/>
    <property type="project" value="UniProtKB-KW"/>
</dbReference>
<reference evidence="4 5" key="1">
    <citation type="submission" date="2019-08" db="EMBL/GenBank/DDBJ databases">
        <title>In-depth cultivation of the pig gut microbiome towards novel bacterial diversity and tailored functional studies.</title>
        <authorList>
            <person name="Wylensek D."/>
            <person name="Hitch T.C.A."/>
            <person name="Clavel T."/>
        </authorList>
    </citation>
    <scope>NUCLEOTIDE SEQUENCE [LARGE SCALE GENOMIC DNA]</scope>
    <source>
        <strain evidence="4 5">WCA-693-APC-5D-A</strain>
    </source>
</reference>
<dbReference type="Pfam" id="PF08495">
    <property type="entry name" value="FIST"/>
    <property type="match status" value="1"/>
</dbReference>
<dbReference type="EMBL" id="VUNR01000011">
    <property type="protein sequence ID" value="MSU08751.1"/>
    <property type="molecule type" value="Genomic_DNA"/>
</dbReference>
<dbReference type="Pfam" id="PF10442">
    <property type="entry name" value="FIST_C"/>
    <property type="match status" value="1"/>
</dbReference>
<dbReference type="SUPFAM" id="SSF58104">
    <property type="entry name" value="Methyl-accepting chemotaxis protein (MCP) signaling domain"/>
    <property type="match status" value="1"/>
</dbReference>
<evidence type="ECO:0000313" key="5">
    <source>
        <dbReference type="Proteomes" id="UP000433181"/>
    </source>
</evidence>
<evidence type="ECO:0000256" key="2">
    <source>
        <dbReference type="PROSITE-ProRule" id="PRU00284"/>
    </source>
</evidence>
<dbReference type="Proteomes" id="UP000433181">
    <property type="component" value="Unassembled WGS sequence"/>
</dbReference>
<name>A0A6I2UHW5_9FIRM</name>
<dbReference type="AlphaFoldDB" id="A0A6I2UHW5"/>
<dbReference type="PROSITE" id="PS50111">
    <property type="entry name" value="CHEMOTAXIS_TRANSDUC_2"/>
    <property type="match status" value="1"/>
</dbReference>
<dbReference type="PANTHER" id="PTHR32089:SF112">
    <property type="entry name" value="LYSOZYME-LIKE PROTEIN-RELATED"/>
    <property type="match status" value="1"/>
</dbReference>
<organism evidence="4 5">
    <name type="scientific">Anaerovibrio slackiae</name>
    <dbReference type="NCBI Taxonomy" id="2652309"/>
    <lineage>
        <taxon>Bacteria</taxon>
        <taxon>Bacillati</taxon>
        <taxon>Bacillota</taxon>
        <taxon>Negativicutes</taxon>
        <taxon>Selenomonadales</taxon>
        <taxon>Selenomonadaceae</taxon>
        <taxon>Anaerovibrio</taxon>
    </lineage>
</organism>
<sequence>MFSRFFGGKKKAEAAAQPVSQVQPVTQKPVPAQQKDMKIAYLSKSELDAAHLRELTDVAEGCALIMGFVSSDLNLEEVARAIKKEVSASTKVILLTTSGELCRTKGSRTFYCNDAEGRAKLLLQVYSNRMIEDTYIMSIPLSNSDLRRGVVEMSINDRVAAIRREIEKHKVPFRLSTAHSFAMIYVDGASSSETFVLQAMYETGKYPIPFIGGSSAGDLTFTHTYIYDNNRCLENHAVITLFRLKHAYRYGILKTQSGERTSAAFTVSSGNTALRYIETVEDASGRPVSFIKALKDHFGVSTVDGINERLQEYTFAADINGEDFLRDVASIDEANDRISFFCDVVTGEKLYLIRRQSLEATLSRDFKAFSQGKPEPIGGILNDCLMRRLGYPEDTKHMDFFADVPVAGFSSFGEIAGLHVNETLTAIFFYHIPEGQSFSDRYIDNFASTYSECNAFFYRRIIARQKATEKLKDNLISMFNDYHAKMPGIVTTINRIADDVEMIKGTISQISGSIGDQKELFAQMISRNREITPKLDMLSQSTQKIDGVMKMINEIASQINLLALNAAIEAARAGEAGRGFSVVAQEVRKLSENTQSSLCSSDEAIKMLMHDVDEINKNLLDNKDFEEKIGNFDANFAAEMEKLQVTFSEGVEHIYQSIQSIQEIEAINKRSSEEMEKLEKILYNIEMGI</sequence>
<dbReference type="SMART" id="SM00283">
    <property type="entry name" value="MA"/>
    <property type="match status" value="1"/>
</dbReference>
<feature type="domain" description="Methyl-accepting transducer" evidence="3">
    <location>
        <begin position="484"/>
        <end position="679"/>
    </location>
</feature>
<dbReference type="SMART" id="SM00897">
    <property type="entry name" value="FIST"/>
    <property type="match status" value="1"/>
</dbReference>
<comment type="caution">
    <text evidence="4">The sequence shown here is derived from an EMBL/GenBank/DDBJ whole genome shotgun (WGS) entry which is preliminary data.</text>
</comment>
<gene>
    <name evidence="4" type="ORF">FYJ84_07115</name>
</gene>
<keyword evidence="5" id="KW-1185">Reference proteome</keyword>